<dbReference type="EMBL" id="BSXT01001892">
    <property type="protein sequence ID" value="GMF45898.1"/>
    <property type="molecule type" value="Genomic_DNA"/>
</dbReference>
<dbReference type="AlphaFoldDB" id="A0A9W6XSG9"/>
<name>A0A9W6XSG9_9STRA</name>
<accession>A0A9W6XSG9</accession>
<sequence length="187" mass="20892">MQAETHEADAAVEEREAREAAESPVELEVPESSEDSAVEMEETHAEPPAVELKVFDSDGDGEDDFSRCQESVNRLYTASADAQFALFPRTVELLRSYLADRKLLASTEVDGGYYLFAHKFISDDEIKDMGHAIETIIAVGMDLPMRPRIKVALNDLRATVEQLEHSLGKLPEFLHPYVPSKPFGRHC</sequence>
<evidence type="ECO:0000313" key="3">
    <source>
        <dbReference type="Proteomes" id="UP001165121"/>
    </source>
</evidence>
<comment type="caution">
    <text evidence="2">The sequence shown here is derived from an EMBL/GenBank/DDBJ whole genome shotgun (WGS) entry which is preliminary data.</text>
</comment>
<proteinExistence type="predicted"/>
<dbReference type="OrthoDB" id="159975at2759"/>
<evidence type="ECO:0000313" key="2">
    <source>
        <dbReference type="EMBL" id="GMF45898.1"/>
    </source>
</evidence>
<protein>
    <submittedName>
        <fullName evidence="2">Unnamed protein product</fullName>
    </submittedName>
</protein>
<gene>
    <name evidence="2" type="ORF">Pfra01_001665800</name>
</gene>
<feature type="compositionally biased region" description="Basic and acidic residues" evidence="1">
    <location>
        <begin position="1"/>
        <end position="21"/>
    </location>
</feature>
<reference evidence="2" key="1">
    <citation type="submission" date="2023-04" db="EMBL/GenBank/DDBJ databases">
        <title>Phytophthora fragariaefolia NBRC 109709.</title>
        <authorList>
            <person name="Ichikawa N."/>
            <person name="Sato H."/>
            <person name="Tonouchi N."/>
        </authorList>
    </citation>
    <scope>NUCLEOTIDE SEQUENCE</scope>
    <source>
        <strain evidence="2">NBRC 109709</strain>
    </source>
</reference>
<dbReference type="Proteomes" id="UP001165121">
    <property type="component" value="Unassembled WGS sequence"/>
</dbReference>
<keyword evidence="3" id="KW-1185">Reference proteome</keyword>
<organism evidence="2 3">
    <name type="scientific">Phytophthora fragariaefolia</name>
    <dbReference type="NCBI Taxonomy" id="1490495"/>
    <lineage>
        <taxon>Eukaryota</taxon>
        <taxon>Sar</taxon>
        <taxon>Stramenopiles</taxon>
        <taxon>Oomycota</taxon>
        <taxon>Peronosporomycetes</taxon>
        <taxon>Peronosporales</taxon>
        <taxon>Peronosporaceae</taxon>
        <taxon>Phytophthora</taxon>
    </lineage>
</organism>
<feature type="compositionally biased region" description="Acidic residues" evidence="1">
    <location>
        <begin position="28"/>
        <end position="40"/>
    </location>
</feature>
<feature type="region of interest" description="Disordered" evidence="1">
    <location>
        <begin position="1"/>
        <end position="47"/>
    </location>
</feature>
<evidence type="ECO:0000256" key="1">
    <source>
        <dbReference type="SAM" id="MobiDB-lite"/>
    </source>
</evidence>